<dbReference type="EMBL" id="EF179399">
    <property type="protein sequence ID" value="ABM55405.1"/>
    <property type="molecule type" value="mRNA"/>
</dbReference>
<dbReference type="SUPFAM" id="SSF53254">
    <property type="entry name" value="Phosphoglycerate mutase-like"/>
    <property type="match status" value="1"/>
</dbReference>
<dbReference type="Gene3D" id="3.40.50.1240">
    <property type="entry name" value="Phosphoglycerate mutase-like"/>
    <property type="match status" value="1"/>
</dbReference>
<keyword evidence="1" id="KW-0732">Signal</keyword>
<dbReference type="InterPro" id="IPR000560">
    <property type="entry name" value="His_Pase_clade-2"/>
</dbReference>
<feature type="signal peptide" evidence="1">
    <location>
        <begin position="1"/>
        <end position="19"/>
    </location>
</feature>
<dbReference type="Pfam" id="PF00328">
    <property type="entry name" value="His_Phos_2"/>
    <property type="match status" value="1"/>
</dbReference>
<protein>
    <submittedName>
        <fullName evidence="2">Secreted acid phosphatase</fullName>
    </submittedName>
</protein>
<dbReference type="InterPro" id="IPR029033">
    <property type="entry name" value="His_PPase_superfam"/>
</dbReference>
<evidence type="ECO:0000256" key="1">
    <source>
        <dbReference type="SAM" id="SignalP"/>
    </source>
</evidence>
<organism evidence="2">
    <name type="scientific">Xenopsylla cheopis</name>
    <name type="common">Oriental rat flea</name>
    <name type="synonym">Pulex cheopis</name>
    <dbReference type="NCBI Taxonomy" id="163159"/>
    <lineage>
        <taxon>Eukaryota</taxon>
        <taxon>Metazoa</taxon>
        <taxon>Ecdysozoa</taxon>
        <taxon>Arthropoda</taxon>
        <taxon>Hexapoda</taxon>
        <taxon>Insecta</taxon>
        <taxon>Pterygota</taxon>
        <taxon>Neoptera</taxon>
        <taxon>Endopterygota</taxon>
        <taxon>Siphonaptera</taxon>
        <taxon>Pulicidae</taxon>
        <taxon>Xenopsyllinae</taxon>
        <taxon>Xenopsylla</taxon>
    </lineage>
</organism>
<feature type="chain" id="PRO_5002644530" evidence="1">
    <location>
        <begin position="20"/>
        <end position="378"/>
    </location>
</feature>
<proteinExistence type="evidence at transcript level"/>
<reference evidence="2" key="1">
    <citation type="journal article" date="2007" name="BMC Genomics">
        <title>An insight into the sialome of the oriental rat flea, Xenopsylla cheopis (Rots).</title>
        <authorList>
            <person name="Andersen J.F."/>
            <person name="Hinnebusch B.J."/>
            <person name="Lucas D.A."/>
            <person name="Conrads T.P."/>
            <person name="Veenstra T.D."/>
            <person name="Pham V.M."/>
            <person name="Ribeiro J.M."/>
        </authorList>
    </citation>
    <scope>NUCLEOTIDE SEQUENCE</scope>
    <source>
        <tissue evidence="2">Salivary gland</tissue>
    </source>
</reference>
<sequence>MKSMILLFLVFAVAQLSKAEEKLKFVFVTARGADYEACDYKGGPMITKRDEKESKLTENGKRNAFELGQKIGETYKTKLGVSKWDPKTNFWPIAAPSKRAQTSTLITAAGMEGDQSKRDKSWTDEELKKTTFPAVFAFFNYMNPRECPKYFEQLMMKKNKIKTILQKCGNSMIEIKKHYDSVDPTKPEHIWVTYETLKKLKTQQPSGLDWVTDNIMKNLKECSAEFTWMATTSSKTLRQLTGGLILYDIFNDMNEILQGKAQPHATGGKENKLSLFTAPQELLIPKLAVFMPPGTLLDNKEITPMDFYPEAGAHLNTEMYEENGKWKIKLIYYNGKNQPGKTIKLPNCEEKCPFRKFQKKLQNFMINEEEHKKSCKGL</sequence>
<name>A2IA85_XENCH</name>
<dbReference type="GO" id="GO:0016791">
    <property type="term" value="F:phosphatase activity"/>
    <property type="evidence" value="ECO:0007669"/>
    <property type="project" value="UniProtKB-ARBA"/>
</dbReference>
<dbReference type="AlphaFoldDB" id="A2IA85"/>
<accession>A2IA85</accession>
<evidence type="ECO:0000313" key="2">
    <source>
        <dbReference type="EMBL" id="ABM55405.1"/>
    </source>
</evidence>